<dbReference type="GO" id="GO:0019205">
    <property type="term" value="F:nucleobase-containing compound kinase activity"/>
    <property type="evidence" value="ECO:0007669"/>
    <property type="project" value="InterPro"/>
</dbReference>
<dbReference type="InterPro" id="IPR027417">
    <property type="entry name" value="P-loop_NTPase"/>
</dbReference>
<keyword evidence="5" id="KW-0067">ATP-binding</keyword>
<name>A0A9D5DHC3_9CRYT</name>
<dbReference type="InterPro" id="IPR033690">
    <property type="entry name" value="Adenylat_kinase_CS"/>
</dbReference>
<reference evidence="10" key="1">
    <citation type="submission" date="2022-10" db="EMBL/GenBank/DDBJ databases">
        <title>Adaptive evolution leads to modifications in subtelomeric GC content in a zoonotic Cryptosporidium species.</title>
        <authorList>
            <person name="Li J."/>
            <person name="Feng Y."/>
            <person name="Xiao L."/>
        </authorList>
    </citation>
    <scope>NUCLEOTIDE SEQUENCE</scope>
    <source>
        <strain evidence="10">33844</strain>
    </source>
</reference>
<dbReference type="SUPFAM" id="SSF52540">
    <property type="entry name" value="P-loop containing nucleoside triphosphate hydrolases"/>
    <property type="match status" value="1"/>
</dbReference>
<dbReference type="PROSITE" id="PS00113">
    <property type="entry name" value="ADENYLATE_KINASE"/>
    <property type="match status" value="1"/>
</dbReference>
<keyword evidence="1" id="KW-0963">Cytoplasm</keyword>
<evidence type="ECO:0000256" key="3">
    <source>
        <dbReference type="ARBA" id="ARBA00022741"/>
    </source>
</evidence>
<evidence type="ECO:0000256" key="9">
    <source>
        <dbReference type="RuleBase" id="RU003330"/>
    </source>
</evidence>
<evidence type="ECO:0000256" key="1">
    <source>
        <dbReference type="ARBA" id="ARBA00022490"/>
    </source>
</evidence>
<dbReference type="Pfam" id="PF00406">
    <property type="entry name" value="ADK"/>
    <property type="match status" value="1"/>
</dbReference>
<dbReference type="Gene3D" id="3.40.50.300">
    <property type="entry name" value="P-loop containing nucleotide triphosphate hydrolases"/>
    <property type="match status" value="1"/>
</dbReference>
<dbReference type="NCBIfam" id="TIGR01359">
    <property type="entry name" value="UMP_CMP_kin_fam"/>
    <property type="match status" value="1"/>
</dbReference>
<keyword evidence="3" id="KW-0547">Nucleotide-binding</keyword>
<comment type="similarity">
    <text evidence="9">Belongs to the adenylate kinase family.</text>
</comment>
<evidence type="ECO:0000256" key="5">
    <source>
        <dbReference type="ARBA" id="ARBA00022840"/>
    </source>
</evidence>
<gene>
    <name evidence="10" type="ORF">OJ253_2493</name>
</gene>
<sequence>MSQRLPSVIFCLGPPGSGKGTQCAKIVKEFSFIHLSAGDCLREAMERKDETSELIDNYIREGLIVPVEVTVGLLKKKMQEHGWNDKYFLIDGFPRNRDNLEGWYRIVSDAEVNVIGCLFLDCNDEIVMDRLLRRGETSGRADDNKETIIKRLKVYHQDTIPIIEHFEGLNKCFTVDAARPIDSVWEDLEKLFRERIVPN</sequence>
<dbReference type="GO" id="GO:0016776">
    <property type="term" value="F:phosphotransferase activity, phosphate group as acceptor"/>
    <property type="evidence" value="ECO:0007669"/>
    <property type="project" value="InterPro"/>
</dbReference>
<dbReference type="EMBL" id="JAPCXC010000063">
    <property type="protein sequence ID" value="KAJ1607156.1"/>
    <property type="molecule type" value="Genomic_DNA"/>
</dbReference>
<dbReference type="PANTHER" id="PTHR23359">
    <property type="entry name" value="NUCLEOTIDE KINASE"/>
    <property type="match status" value="1"/>
</dbReference>
<dbReference type="GO" id="GO:0006207">
    <property type="term" value="P:'de novo' pyrimidine nucleobase biosynthetic process"/>
    <property type="evidence" value="ECO:0007669"/>
    <property type="project" value="InterPro"/>
</dbReference>
<comment type="caution">
    <text evidence="10">The sequence shown here is derived from an EMBL/GenBank/DDBJ whole genome shotgun (WGS) entry which is preliminary data.</text>
</comment>
<evidence type="ECO:0000256" key="8">
    <source>
        <dbReference type="ARBA" id="ARBA00048116"/>
    </source>
</evidence>
<evidence type="ECO:0000256" key="4">
    <source>
        <dbReference type="ARBA" id="ARBA00022777"/>
    </source>
</evidence>
<dbReference type="AlphaFoldDB" id="A0A9D5DHC3"/>
<keyword evidence="7" id="KW-0539">Nucleus</keyword>
<dbReference type="InterPro" id="IPR006266">
    <property type="entry name" value="UMP_CMP_kinase"/>
</dbReference>
<evidence type="ECO:0000256" key="7">
    <source>
        <dbReference type="ARBA" id="ARBA00023242"/>
    </source>
</evidence>
<evidence type="ECO:0000256" key="2">
    <source>
        <dbReference type="ARBA" id="ARBA00022679"/>
    </source>
</evidence>
<dbReference type="Proteomes" id="UP001067231">
    <property type="component" value="Unassembled WGS sequence"/>
</dbReference>
<keyword evidence="2 9" id="KW-0808">Transferase</keyword>
<dbReference type="InterPro" id="IPR000850">
    <property type="entry name" value="Adenylat/UMP-CMP_kin"/>
</dbReference>
<keyword evidence="6" id="KW-0665">Pyrimidine biosynthesis</keyword>
<dbReference type="PRINTS" id="PR00094">
    <property type="entry name" value="ADENYLTKNASE"/>
</dbReference>
<proteinExistence type="inferred from homology"/>
<dbReference type="GO" id="GO:0009123">
    <property type="term" value="P:nucleoside monophosphate metabolic process"/>
    <property type="evidence" value="ECO:0007669"/>
    <property type="project" value="UniProtKB-ARBA"/>
</dbReference>
<dbReference type="CDD" id="cd01428">
    <property type="entry name" value="ADK"/>
    <property type="match status" value="1"/>
</dbReference>
<dbReference type="HAMAP" id="MF_00235">
    <property type="entry name" value="Adenylate_kinase_Adk"/>
    <property type="match status" value="1"/>
</dbReference>
<organism evidence="10">
    <name type="scientific">Cryptosporidium canis</name>
    <dbReference type="NCBI Taxonomy" id="195482"/>
    <lineage>
        <taxon>Eukaryota</taxon>
        <taxon>Sar</taxon>
        <taxon>Alveolata</taxon>
        <taxon>Apicomplexa</taxon>
        <taxon>Conoidasida</taxon>
        <taxon>Coccidia</taxon>
        <taxon>Eucoccidiorida</taxon>
        <taxon>Eimeriorina</taxon>
        <taxon>Cryptosporidiidae</taxon>
        <taxon>Cryptosporidium</taxon>
    </lineage>
</organism>
<dbReference type="OrthoDB" id="442176at2759"/>
<accession>A0A9D5DHC3</accession>
<evidence type="ECO:0000256" key="6">
    <source>
        <dbReference type="ARBA" id="ARBA00022975"/>
    </source>
</evidence>
<evidence type="ECO:0000313" key="10">
    <source>
        <dbReference type="EMBL" id="KAJ1607156.1"/>
    </source>
</evidence>
<dbReference type="GO" id="GO:0006221">
    <property type="term" value="P:pyrimidine nucleotide biosynthetic process"/>
    <property type="evidence" value="ECO:0007669"/>
    <property type="project" value="UniProtKB-KW"/>
</dbReference>
<dbReference type="GO" id="GO:0005524">
    <property type="term" value="F:ATP binding"/>
    <property type="evidence" value="ECO:0007669"/>
    <property type="project" value="UniProtKB-KW"/>
</dbReference>
<protein>
    <submittedName>
        <fullName evidence="10">P-loop nucleotide (UMP) kinase</fullName>
    </submittedName>
</protein>
<keyword evidence="4 9" id="KW-0418">Kinase</keyword>
<comment type="catalytic activity">
    <reaction evidence="8">
        <text>UMP + ATP = UDP + ADP</text>
        <dbReference type="Rhea" id="RHEA:24400"/>
        <dbReference type="ChEBI" id="CHEBI:30616"/>
        <dbReference type="ChEBI" id="CHEBI:57865"/>
        <dbReference type="ChEBI" id="CHEBI:58223"/>
        <dbReference type="ChEBI" id="CHEBI:456216"/>
        <dbReference type="EC" id="2.7.4.14"/>
    </reaction>
</comment>